<dbReference type="HOGENOM" id="CLU_1607155_0_0_2"/>
<dbReference type="EMBL" id="AE010299">
    <property type="protein sequence ID" value="AAM07566.1"/>
    <property type="molecule type" value="Genomic_DNA"/>
</dbReference>
<proteinExistence type="predicted"/>
<reference evidence="1 2" key="1">
    <citation type="journal article" date="2002" name="Genome Res.">
        <title>The genome of Methanosarcina acetivorans reveals extensive metabolic and physiological diversity.</title>
        <authorList>
            <person name="Galagan J.E."/>
            <person name="Nusbaum C."/>
            <person name="Roy A."/>
            <person name="Endrizzi M.G."/>
            <person name="Macdonald P."/>
            <person name="FitzHugh W."/>
            <person name="Calvo S."/>
            <person name="Engels R."/>
            <person name="Smirnov S."/>
            <person name="Atnoor D."/>
            <person name="Brown A."/>
            <person name="Allen N."/>
            <person name="Naylor J."/>
            <person name="Stange-Thomann N."/>
            <person name="DeArellano K."/>
            <person name="Johnson R."/>
            <person name="Linton L."/>
            <person name="McEwan P."/>
            <person name="McKernan K."/>
            <person name="Talamas J."/>
            <person name="Tirrell A."/>
            <person name="Ye W."/>
            <person name="Zimmer A."/>
            <person name="Barber R.D."/>
            <person name="Cann I."/>
            <person name="Graham D.E."/>
            <person name="Grahame D.A."/>
            <person name="Guss A."/>
            <person name="Hedderich R."/>
            <person name="Ingram-Smith C."/>
            <person name="Kuettner C.H."/>
            <person name="Krzycki J.A."/>
            <person name="Leigh J.A."/>
            <person name="Li W."/>
            <person name="Liu J."/>
            <person name="Mukhopadhyay B."/>
            <person name="Reeve J.N."/>
            <person name="Smith K."/>
            <person name="Springer T.A."/>
            <person name="Umayam L.A."/>
            <person name="White O."/>
            <person name="White R.H."/>
            <person name="de Macario E.C."/>
            <person name="Ferry J.G."/>
            <person name="Jarrell K.F."/>
            <person name="Jing H."/>
            <person name="Macario A.J.L."/>
            <person name="Paulsen I."/>
            <person name="Pritchett M."/>
            <person name="Sowers K.R."/>
            <person name="Swanson R.V."/>
            <person name="Zinder S.H."/>
            <person name="Lander E."/>
            <person name="Metcalf W.W."/>
            <person name="Birren B."/>
        </authorList>
    </citation>
    <scope>NUCLEOTIDE SEQUENCE [LARGE SCALE GENOMIC DNA]</scope>
    <source>
        <strain evidence="2">ATCC 35395 / DSM 2834 / JCM 12185 / C2A</strain>
    </source>
</reference>
<dbReference type="AlphaFoldDB" id="Q8TID2"/>
<evidence type="ECO:0000313" key="1">
    <source>
        <dbReference type="EMBL" id="AAM07566.1"/>
    </source>
</evidence>
<name>Q8TID2_METAC</name>
<accession>Q8TID2</accession>
<evidence type="ECO:0008006" key="3">
    <source>
        <dbReference type="Google" id="ProtNLM"/>
    </source>
</evidence>
<dbReference type="Proteomes" id="UP000002487">
    <property type="component" value="Chromosome"/>
</dbReference>
<gene>
    <name evidence="1" type="ordered locus">MA_4221</name>
</gene>
<dbReference type="KEGG" id="mac:MA_4221"/>
<protein>
    <recommendedName>
        <fullName evidence="3">Lipoprotein</fullName>
    </recommendedName>
</protein>
<dbReference type="PROSITE" id="PS51257">
    <property type="entry name" value="PROKAR_LIPOPROTEIN"/>
    <property type="match status" value="1"/>
</dbReference>
<evidence type="ECO:0000313" key="2">
    <source>
        <dbReference type="Proteomes" id="UP000002487"/>
    </source>
</evidence>
<keyword evidence="2" id="KW-1185">Reference proteome</keyword>
<dbReference type="InParanoid" id="Q8TID2"/>
<dbReference type="GeneID" id="1476115"/>
<dbReference type="EnsemblBacteria" id="AAM07566">
    <property type="protein sequence ID" value="AAM07566"/>
    <property type="gene ID" value="MA_4221"/>
</dbReference>
<organism evidence="1 2">
    <name type="scientific">Methanosarcina acetivorans (strain ATCC 35395 / DSM 2834 / JCM 12185 / C2A)</name>
    <dbReference type="NCBI Taxonomy" id="188937"/>
    <lineage>
        <taxon>Archaea</taxon>
        <taxon>Methanobacteriati</taxon>
        <taxon>Methanobacteriota</taxon>
        <taxon>Stenosarchaea group</taxon>
        <taxon>Methanomicrobia</taxon>
        <taxon>Methanosarcinales</taxon>
        <taxon>Methanosarcinaceae</taxon>
        <taxon>Methanosarcina</taxon>
    </lineage>
</organism>
<dbReference type="RefSeq" id="WP_011024105.1">
    <property type="nucleotide sequence ID" value="NC_003552.1"/>
</dbReference>
<sequence length="161" mass="17316">MKVKLKIISLICFLIIGSCVGCIGQESTGNSSKTSNDSTDASVSEDVGNLSINFSAIPVLPPYNESESEWLKTNASHVAQIALNDSRAKQMTREGATIVGVVYSCHPTPEGYAGSGCAPALRIRSENRIVDFLVDEEEGIVVETVTEITSNSKFPGEWFQI</sequence>